<dbReference type="GeneID" id="38118638"/>
<dbReference type="GO" id="GO:0050661">
    <property type="term" value="F:NADP binding"/>
    <property type="evidence" value="ECO:0007669"/>
    <property type="project" value="InterPro"/>
</dbReference>
<name>A0A3D8R9N4_9EURO</name>
<dbReference type="InterPro" id="IPR013785">
    <property type="entry name" value="Aldolase_TIM"/>
</dbReference>
<dbReference type="GO" id="GO:0003959">
    <property type="term" value="F:NADPH dehydrogenase activity"/>
    <property type="evidence" value="ECO:0007669"/>
    <property type="project" value="InterPro"/>
</dbReference>
<gene>
    <name evidence="2" type="ORF">DSM5745_08268</name>
</gene>
<reference evidence="2 3" key="1">
    <citation type="journal article" date="2018" name="IMA Fungus">
        <title>IMA Genome-F 9: Draft genome sequence of Annulohypoxylon stygium, Aspergillus mulundensis, Berkeleyomyces basicola (syn. Thielaviopsis basicola), Ceratocystis smalleyi, two Cercospora beticola strains, Coleophoma cylindrospora, Fusarium fracticaudum, Phialophora cf. hyalina, and Morchella septimelata.</title>
        <authorList>
            <person name="Wingfield B.D."/>
            <person name="Bills G.F."/>
            <person name="Dong Y."/>
            <person name="Huang W."/>
            <person name="Nel W.J."/>
            <person name="Swalarsk-Parry B.S."/>
            <person name="Vaghefi N."/>
            <person name="Wilken P.M."/>
            <person name="An Z."/>
            <person name="de Beer Z.W."/>
            <person name="De Vos L."/>
            <person name="Chen L."/>
            <person name="Duong T.A."/>
            <person name="Gao Y."/>
            <person name="Hammerbacher A."/>
            <person name="Kikkert J.R."/>
            <person name="Li Y."/>
            <person name="Li H."/>
            <person name="Li K."/>
            <person name="Li Q."/>
            <person name="Liu X."/>
            <person name="Ma X."/>
            <person name="Naidoo K."/>
            <person name="Pethybridge S.J."/>
            <person name="Sun J."/>
            <person name="Steenkamp E.T."/>
            <person name="van der Nest M.A."/>
            <person name="van Wyk S."/>
            <person name="Wingfield M.J."/>
            <person name="Xiong C."/>
            <person name="Yue Q."/>
            <person name="Zhang X."/>
        </authorList>
    </citation>
    <scope>NUCLEOTIDE SEQUENCE [LARGE SCALE GENOMIC DNA]</scope>
    <source>
        <strain evidence="2 3">DSM 5745</strain>
    </source>
</reference>
<dbReference type="InterPro" id="IPR001155">
    <property type="entry name" value="OxRdtase_FMN_N"/>
</dbReference>
<dbReference type="GO" id="GO:0010181">
    <property type="term" value="F:FMN binding"/>
    <property type="evidence" value="ECO:0007669"/>
    <property type="project" value="InterPro"/>
</dbReference>
<dbReference type="AlphaFoldDB" id="A0A3D8R9N4"/>
<dbReference type="RefSeq" id="XP_026601288.1">
    <property type="nucleotide sequence ID" value="XM_026750284.1"/>
</dbReference>
<proteinExistence type="predicted"/>
<dbReference type="Gene3D" id="3.20.20.70">
    <property type="entry name" value="Aldolase class I"/>
    <property type="match status" value="1"/>
</dbReference>
<dbReference type="STRING" id="1810919.A0A3D8R9N4"/>
<evidence type="ECO:0000313" key="3">
    <source>
        <dbReference type="Proteomes" id="UP000256690"/>
    </source>
</evidence>
<dbReference type="PANTHER" id="PTHR43303:SF2">
    <property type="entry name" value="INDOLEAMINE 2,3-DIOXYGENASE PYRROLE 2,3-DIOXYGENASE (AFU_ORTHOLOGUE AFUA_5G01450"/>
    <property type="match status" value="1"/>
</dbReference>
<protein>
    <recommendedName>
        <fullName evidence="1">NADH:flavin oxidoreductase/NADH oxidase N-terminal domain-containing protein</fullName>
    </recommendedName>
</protein>
<dbReference type="PANTHER" id="PTHR43303">
    <property type="entry name" value="NADPH DEHYDROGENASE C23G7.10C-RELATED"/>
    <property type="match status" value="1"/>
</dbReference>
<keyword evidence="3" id="KW-1185">Reference proteome</keyword>
<dbReference type="EMBL" id="PVWQ01000010">
    <property type="protein sequence ID" value="RDW70757.1"/>
    <property type="molecule type" value="Genomic_DNA"/>
</dbReference>
<evidence type="ECO:0000313" key="2">
    <source>
        <dbReference type="EMBL" id="RDW70757.1"/>
    </source>
</evidence>
<dbReference type="CDD" id="cd02932">
    <property type="entry name" value="OYE_YqiM_FMN"/>
    <property type="match status" value="1"/>
</dbReference>
<dbReference type="InterPro" id="IPR044152">
    <property type="entry name" value="YqjM-like"/>
</dbReference>
<evidence type="ECO:0000259" key="1">
    <source>
        <dbReference type="Pfam" id="PF00724"/>
    </source>
</evidence>
<feature type="domain" description="NADH:flavin oxidoreductase/NADH oxidase N-terminal" evidence="1">
    <location>
        <begin position="43"/>
        <end position="423"/>
    </location>
</feature>
<dbReference type="SUPFAM" id="SSF51395">
    <property type="entry name" value="FMN-linked oxidoreductases"/>
    <property type="match status" value="1"/>
</dbReference>
<dbReference type="Pfam" id="PF00724">
    <property type="entry name" value="Oxidored_FMN"/>
    <property type="match status" value="1"/>
</dbReference>
<dbReference type="Proteomes" id="UP000256690">
    <property type="component" value="Unassembled WGS sequence"/>
</dbReference>
<comment type="caution">
    <text evidence="2">The sequence shown here is derived from an EMBL/GenBank/DDBJ whole genome shotgun (WGS) entry which is preliminary data.</text>
</comment>
<organism evidence="2 3">
    <name type="scientific">Aspergillus mulundensis</name>
    <dbReference type="NCBI Taxonomy" id="1810919"/>
    <lineage>
        <taxon>Eukaryota</taxon>
        <taxon>Fungi</taxon>
        <taxon>Dikarya</taxon>
        <taxon>Ascomycota</taxon>
        <taxon>Pezizomycotina</taxon>
        <taxon>Eurotiomycetes</taxon>
        <taxon>Eurotiomycetidae</taxon>
        <taxon>Eurotiales</taxon>
        <taxon>Aspergillaceae</taxon>
        <taxon>Aspergillus</taxon>
        <taxon>Aspergillus subgen. Nidulantes</taxon>
    </lineage>
</organism>
<accession>A0A3D8R9N4</accession>
<sequence length="439" mass="47427">MPSEDLATAPSPAYPGAQGIPYFTPAANPGAALNPDAEGTPTLFRPIKIRDVTLKNRVIVAPMCMFSAESNPASPAIGALTDFHIAHLGHFAYKGASLVFTEALAVQANGRISPNDAGLWQEGTESEQFKGLKRVVDFVHSQGGKLGVQLHHAGRKASTVAPPMAFSKGVRSLKADEGVFGWPKDVVGPSGGEENKWEPGDVAYWTPRELTVAEIEEIVKAFAKSAETAIKAGVDVIEIHAAHGYLLHEFVSPVTNHRTDKYGGSFENRTRILREVALAIREVIPEGTPLFLRVSATEWIEGQLDAEKYGSWDLDANIQLLKYLPEIGVDLLDVSSGGNHKDQKFHFFTDYQTELAAKLRKEIKAAGAKTLVGAVGFITQPEAAAEIVQGADEEGSEPKADAVLIGRQFLREPEWVLNAAKKLGVEVHAPMQIGRLAWS</sequence>
<dbReference type="OrthoDB" id="72788at2759"/>